<name>A0A1H1QDV0_9ACTN</name>
<reference evidence="2" key="1">
    <citation type="submission" date="2016-10" db="EMBL/GenBank/DDBJ databases">
        <authorList>
            <person name="Varghese N."/>
            <person name="Submissions S."/>
        </authorList>
    </citation>
    <scope>NUCLEOTIDE SEQUENCE [LARGE SCALE GENOMIC DNA]</scope>
    <source>
        <strain evidence="2">DSM 22127</strain>
    </source>
</reference>
<evidence type="ECO:0000313" key="2">
    <source>
        <dbReference type="Proteomes" id="UP000198859"/>
    </source>
</evidence>
<organism evidence="1 2">
    <name type="scientific">Nocardioides scoriae</name>
    <dbReference type="NCBI Taxonomy" id="642780"/>
    <lineage>
        <taxon>Bacteria</taxon>
        <taxon>Bacillati</taxon>
        <taxon>Actinomycetota</taxon>
        <taxon>Actinomycetes</taxon>
        <taxon>Propionibacteriales</taxon>
        <taxon>Nocardioidaceae</taxon>
        <taxon>Nocardioides</taxon>
    </lineage>
</organism>
<accession>A0A1H1QDV0</accession>
<gene>
    <name evidence="1" type="ORF">SAMN04488570_1376</name>
</gene>
<protein>
    <recommendedName>
        <fullName evidence="3">SEC-C motif-containing protein</fullName>
    </recommendedName>
</protein>
<evidence type="ECO:0008006" key="3">
    <source>
        <dbReference type="Google" id="ProtNLM"/>
    </source>
</evidence>
<dbReference type="STRING" id="642780.SAMN04488570_1376"/>
<dbReference type="AlphaFoldDB" id="A0A1H1QDV0"/>
<keyword evidence="2" id="KW-1185">Reference proteome</keyword>
<proteinExistence type="predicted"/>
<dbReference type="OrthoDB" id="3343588at2"/>
<dbReference type="Proteomes" id="UP000198859">
    <property type="component" value="Chromosome I"/>
</dbReference>
<evidence type="ECO:0000313" key="1">
    <source>
        <dbReference type="EMBL" id="SDS21049.1"/>
    </source>
</evidence>
<dbReference type="RefSeq" id="WP_091727622.1">
    <property type="nucleotide sequence ID" value="NZ_LT629757.1"/>
</dbReference>
<sequence length="290" mass="31404">MTLIAFAAYGKKRAEFVTDTWAYNAVADWSGQCTKHLVLNHLDAAALNTGPIDFCHMFRAVVLEASVGLASFDELADGAPSMLLELRRFWREHSPAGSRTGAHYQPTVALVGWSDRAQEFAGFVFAAASDFDPTVPEGLWVSTSTETQRANPARLDDWRALALKARRDASEVGGIPVGGDVVHTKIERGSAITKRIHTFNDGGEEFAKMVEGTAHPVALARDCYCGSGSSFGDCHVSDLLAKPCYCESGSPLGQCCLHALDNAQQVDQRTDEPIREPDIPIFRTSTAGRS</sequence>
<dbReference type="EMBL" id="LT629757">
    <property type="protein sequence ID" value="SDS21049.1"/>
    <property type="molecule type" value="Genomic_DNA"/>
</dbReference>